<gene>
    <name evidence="3" type="ORF">VE01_00779</name>
</gene>
<feature type="region of interest" description="Disordered" evidence="1">
    <location>
        <begin position="460"/>
        <end position="492"/>
    </location>
</feature>
<organism evidence="3 4">
    <name type="scientific">Pseudogymnoascus verrucosus</name>
    <dbReference type="NCBI Taxonomy" id="342668"/>
    <lineage>
        <taxon>Eukaryota</taxon>
        <taxon>Fungi</taxon>
        <taxon>Dikarya</taxon>
        <taxon>Ascomycota</taxon>
        <taxon>Pezizomycotina</taxon>
        <taxon>Leotiomycetes</taxon>
        <taxon>Thelebolales</taxon>
        <taxon>Thelebolaceae</taxon>
        <taxon>Pseudogymnoascus</taxon>
    </lineage>
</organism>
<sequence length="524" mass="56443">MSQPVSQLLSTILRLLPSLLMAMSSSLITRKISPQFSFLAARDSDSVISLVLYISTIVLWYLLTSPTTIQITIGILAVLAITTLCIKDLFTMSSPKAPRTPLKPTDKANGTPKSPDSIKKMTSTQPDAGNVVKRRVPSQKVKADTTTPNNAVSPQTPRPKPPKSLEDQLPQTPTPDRSSKRQPTTDAPPPKFKAATSGQGDAAKTAVKKVKKTSPPVDVETAKRDHVDGTQSEVKRVKKQAPQPLQEPNHFQNDVEKRTPKFKALDLDFGETPKSVKRKKPAPPPPELEQEPEREYEAVSDHDEVEHKDNEDEENKNNYHEESGNEEEPELGYSEEEGHNEAGSDWDGEHEPHDDDIDEDYEGHSEGGHGYVTDGEQDMQNEHSDSFSAPLGSTNDEANNPAPISTNNASKPTKGSKHKEQKITPVAGGTTGEKVPGLLEDLVAKPDAVFGDDTDTLDVSQVDVRNGDGDTKGAGSSRVAGNSTVLQSGGGGGIGITANGIEINVQTTKEGTTVTIKIPGASQQ</sequence>
<evidence type="ECO:0000313" key="3">
    <source>
        <dbReference type="EMBL" id="OBU00948.2"/>
    </source>
</evidence>
<feature type="compositionally biased region" description="Polar residues" evidence="1">
    <location>
        <begin position="391"/>
        <end position="413"/>
    </location>
</feature>
<accession>A0A2P2SVY9</accession>
<proteinExistence type="predicted"/>
<dbReference type="EMBL" id="KV460207">
    <property type="protein sequence ID" value="OBU00948.2"/>
    <property type="molecule type" value="Genomic_DNA"/>
</dbReference>
<dbReference type="RefSeq" id="XP_018134680.2">
    <property type="nucleotide sequence ID" value="XM_018270307.2"/>
</dbReference>
<dbReference type="GeneID" id="28834165"/>
<feature type="transmembrane region" description="Helical" evidence="2">
    <location>
        <begin position="44"/>
        <end position="63"/>
    </location>
</feature>
<feature type="compositionally biased region" description="Basic and acidic residues" evidence="1">
    <location>
        <begin position="253"/>
        <end position="266"/>
    </location>
</feature>
<reference evidence="3 4" key="1">
    <citation type="submission" date="2016-03" db="EMBL/GenBank/DDBJ databases">
        <title>Comparative genomics of Pseudogymnoascus destructans, the fungus causing white-nose syndrome of bats.</title>
        <authorList>
            <person name="Palmer J.M."/>
            <person name="Drees K.P."/>
            <person name="Foster J.T."/>
            <person name="Lindner D.L."/>
        </authorList>
    </citation>
    <scope>NUCLEOTIDE SEQUENCE [LARGE SCALE GENOMIC DNA]</scope>
    <source>
        <strain evidence="3 4">UAMH 10579</strain>
    </source>
</reference>
<keyword evidence="2" id="KW-0812">Transmembrane</keyword>
<dbReference type="AlphaFoldDB" id="A0A2P2SVY9"/>
<evidence type="ECO:0000256" key="1">
    <source>
        <dbReference type="SAM" id="MobiDB-lite"/>
    </source>
</evidence>
<feature type="compositionally biased region" description="Polar residues" evidence="1">
    <location>
        <begin position="169"/>
        <end position="185"/>
    </location>
</feature>
<reference evidence="4" key="2">
    <citation type="journal article" date="2018" name="Nat. Commun.">
        <title>Extreme sensitivity to ultraviolet light in the fungal pathogen causing white-nose syndrome of bats.</title>
        <authorList>
            <person name="Palmer J.M."/>
            <person name="Drees K.P."/>
            <person name="Foster J.T."/>
            <person name="Lindner D.L."/>
        </authorList>
    </citation>
    <scope>NUCLEOTIDE SEQUENCE [LARGE SCALE GENOMIC DNA]</scope>
    <source>
        <strain evidence="4">UAMH 10579</strain>
    </source>
</reference>
<feature type="transmembrane region" description="Helical" evidence="2">
    <location>
        <begin position="69"/>
        <end position="90"/>
    </location>
</feature>
<feature type="compositionally biased region" description="Polar residues" evidence="1">
    <location>
        <begin position="144"/>
        <end position="155"/>
    </location>
</feature>
<feature type="compositionally biased region" description="Basic and acidic residues" evidence="1">
    <location>
        <begin position="291"/>
        <end position="323"/>
    </location>
</feature>
<evidence type="ECO:0000313" key="4">
    <source>
        <dbReference type="Proteomes" id="UP000091956"/>
    </source>
</evidence>
<keyword evidence="2" id="KW-1133">Transmembrane helix</keyword>
<dbReference type="Proteomes" id="UP000091956">
    <property type="component" value="Unassembled WGS sequence"/>
</dbReference>
<feature type="region of interest" description="Disordered" evidence="1">
    <location>
        <begin position="95"/>
        <end position="434"/>
    </location>
</feature>
<protein>
    <submittedName>
        <fullName evidence="3">Uncharacterized protein</fullName>
    </submittedName>
</protein>
<feature type="compositionally biased region" description="Basic and acidic residues" evidence="1">
    <location>
        <begin position="336"/>
        <end position="353"/>
    </location>
</feature>
<feature type="compositionally biased region" description="Acidic residues" evidence="1">
    <location>
        <begin position="324"/>
        <end position="335"/>
    </location>
</feature>
<keyword evidence="2" id="KW-0472">Membrane</keyword>
<evidence type="ECO:0000256" key="2">
    <source>
        <dbReference type="SAM" id="Phobius"/>
    </source>
</evidence>
<name>A0A2P2SVY9_9PEZI</name>
<keyword evidence="4" id="KW-1185">Reference proteome</keyword>